<dbReference type="OrthoDB" id="4586300at2759"/>
<name>A0A8H3IF18_9LECA</name>
<protein>
    <submittedName>
        <fullName evidence="2">Uncharacterized protein</fullName>
    </submittedName>
</protein>
<comment type="caution">
    <text evidence="2">The sequence shown here is derived from an EMBL/GenBank/DDBJ whole genome shotgun (WGS) entry which is preliminary data.</text>
</comment>
<reference evidence="2" key="1">
    <citation type="submission" date="2021-03" db="EMBL/GenBank/DDBJ databases">
        <authorList>
            <person name="Tagirdzhanova G."/>
        </authorList>
    </citation>
    <scope>NUCLEOTIDE SEQUENCE</scope>
</reference>
<organism evidence="2 3">
    <name type="scientific">Gomphillus americanus</name>
    <dbReference type="NCBI Taxonomy" id="1940652"/>
    <lineage>
        <taxon>Eukaryota</taxon>
        <taxon>Fungi</taxon>
        <taxon>Dikarya</taxon>
        <taxon>Ascomycota</taxon>
        <taxon>Pezizomycotina</taxon>
        <taxon>Lecanoromycetes</taxon>
        <taxon>OSLEUM clade</taxon>
        <taxon>Ostropomycetidae</taxon>
        <taxon>Ostropales</taxon>
        <taxon>Graphidaceae</taxon>
        <taxon>Gomphilloideae</taxon>
        <taxon>Gomphillus</taxon>
    </lineage>
</organism>
<evidence type="ECO:0000256" key="1">
    <source>
        <dbReference type="SAM" id="MobiDB-lite"/>
    </source>
</evidence>
<evidence type="ECO:0000313" key="2">
    <source>
        <dbReference type="EMBL" id="CAF9913490.1"/>
    </source>
</evidence>
<sequence length="439" mass="50294">MASSTDRDKQASSSTKSAYPLTAFTRFIDESISNVLQSVVGLPSSLQTTYTWQPRMEAGQGEHPKNNLDGIHQRQADKTGDSVSSSDNNNGNSIPLQTPISKPSEFDEANIDFDRIHIPNPLPNDYIIPDDGIERSSANETLKRLKNYLDSSPYSPVHLEKDPSLQSSPYPFVHLEEDLSLQGHTPPWRSAFFDLMDVAQGGTNHPGISANLCLRIPNMEPQVWKSLFLKNFSYVYHQNSVQRLISSISAWPLEKWKDGRATLEKLIWQARDDDIAYQRHFYASIRELNLPNVPVRLVEDFMLAGDRRPFDDDYEARYLGRFPMTEALWKNYGFHWRLFKAAYNTSGPDLSFSDQRRPSIIDQMFLLRMRPKPDGISEQMFLMCRTRFSDGTMILQNRSDEYERLLRLEQPVKSTMGLFIDSHDAVTQTKVKKGGWSSR</sequence>
<dbReference type="EMBL" id="CAJPDQ010000008">
    <property type="protein sequence ID" value="CAF9913490.1"/>
    <property type="molecule type" value="Genomic_DNA"/>
</dbReference>
<dbReference type="Proteomes" id="UP000664169">
    <property type="component" value="Unassembled WGS sequence"/>
</dbReference>
<proteinExistence type="predicted"/>
<keyword evidence="3" id="KW-1185">Reference proteome</keyword>
<dbReference type="AlphaFoldDB" id="A0A8H3IF18"/>
<feature type="compositionally biased region" description="Basic and acidic residues" evidence="1">
    <location>
        <begin position="60"/>
        <end position="80"/>
    </location>
</feature>
<feature type="compositionally biased region" description="Low complexity" evidence="1">
    <location>
        <begin position="81"/>
        <end position="93"/>
    </location>
</feature>
<gene>
    <name evidence="2" type="ORF">GOMPHAMPRED_007937</name>
</gene>
<feature type="region of interest" description="Disordered" evidence="1">
    <location>
        <begin position="57"/>
        <end position="104"/>
    </location>
</feature>
<accession>A0A8H3IF18</accession>
<evidence type="ECO:0000313" key="3">
    <source>
        <dbReference type="Proteomes" id="UP000664169"/>
    </source>
</evidence>